<feature type="domain" description="RRM" evidence="4">
    <location>
        <begin position="418"/>
        <end position="495"/>
    </location>
</feature>
<keyword evidence="3" id="KW-0732">Signal</keyword>
<proteinExistence type="predicted"/>
<feature type="domain" description="NTF2" evidence="5">
    <location>
        <begin position="118"/>
        <end position="232"/>
    </location>
</feature>
<dbReference type="SMART" id="SM00360">
    <property type="entry name" value="RRM"/>
    <property type="match status" value="1"/>
</dbReference>
<dbReference type="Gene3D" id="3.30.70.330">
    <property type="match status" value="1"/>
</dbReference>
<dbReference type="SUPFAM" id="SSF54427">
    <property type="entry name" value="NTF2-like"/>
    <property type="match status" value="1"/>
</dbReference>
<dbReference type="SUPFAM" id="SSF54928">
    <property type="entry name" value="RNA-binding domain, RBD"/>
    <property type="match status" value="1"/>
</dbReference>
<dbReference type="InterPro" id="IPR032710">
    <property type="entry name" value="NTF2-like_dom_sf"/>
</dbReference>
<keyword evidence="1 2" id="KW-0694">RNA-binding</keyword>
<evidence type="ECO:0008006" key="8">
    <source>
        <dbReference type="Google" id="ProtNLM"/>
    </source>
</evidence>
<dbReference type="Pfam" id="PF02136">
    <property type="entry name" value="NTF2"/>
    <property type="match status" value="1"/>
</dbReference>
<dbReference type="CDD" id="cd00590">
    <property type="entry name" value="RRM_SF"/>
    <property type="match status" value="1"/>
</dbReference>
<organism evidence="6 7">
    <name type="scientific">Malus baccata</name>
    <name type="common">Siberian crab apple</name>
    <name type="synonym">Pyrus baccata</name>
    <dbReference type="NCBI Taxonomy" id="106549"/>
    <lineage>
        <taxon>Eukaryota</taxon>
        <taxon>Viridiplantae</taxon>
        <taxon>Streptophyta</taxon>
        <taxon>Embryophyta</taxon>
        <taxon>Tracheophyta</taxon>
        <taxon>Spermatophyta</taxon>
        <taxon>Magnoliopsida</taxon>
        <taxon>eudicotyledons</taxon>
        <taxon>Gunneridae</taxon>
        <taxon>Pentapetalae</taxon>
        <taxon>rosids</taxon>
        <taxon>fabids</taxon>
        <taxon>Rosales</taxon>
        <taxon>Rosaceae</taxon>
        <taxon>Amygdaloideae</taxon>
        <taxon>Maleae</taxon>
        <taxon>Malus</taxon>
    </lineage>
</organism>
<feature type="signal peptide" evidence="3">
    <location>
        <begin position="1"/>
        <end position="25"/>
    </location>
</feature>
<dbReference type="Pfam" id="PF00076">
    <property type="entry name" value="RRM_1"/>
    <property type="match status" value="1"/>
</dbReference>
<dbReference type="CDD" id="cd00780">
    <property type="entry name" value="NTF2"/>
    <property type="match status" value="1"/>
</dbReference>
<dbReference type="PROSITE" id="PS50102">
    <property type="entry name" value="RRM"/>
    <property type="match status" value="1"/>
</dbReference>
<evidence type="ECO:0000256" key="2">
    <source>
        <dbReference type="PROSITE-ProRule" id="PRU00176"/>
    </source>
</evidence>
<dbReference type="GO" id="GO:0005829">
    <property type="term" value="C:cytosol"/>
    <property type="evidence" value="ECO:0007669"/>
    <property type="project" value="TreeGrafter"/>
</dbReference>
<protein>
    <recommendedName>
        <fullName evidence="8">RRM domain-containing protein</fullName>
    </recommendedName>
</protein>
<dbReference type="PANTHER" id="PTHR10693:SF29">
    <property type="entry name" value="GB|AAD20086.1"/>
    <property type="match status" value="1"/>
</dbReference>
<feature type="chain" id="PRO_5022071431" description="RRM domain-containing protein" evidence="3">
    <location>
        <begin position="26"/>
        <end position="605"/>
    </location>
</feature>
<evidence type="ECO:0000259" key="4">
    <source>
        <dbReference type="PROSITE" id="PS50102"/>
    </source>
</evidence>
<name>A0A540NFG6_MALBA</name>
<comment type="caution">
    <text evidence="6">The sequence shown here is derived from an EMBL/GenBank/DDBJ whole genome shotgun (WGS) entry which is preliminary data.</text>
</comment>
<evidence type="ECO:0000256" key="3">
    <source>
        <dbReference type="SAM" id="SignalP"/>
    </source>
</evidence>
<accession>A0A540NFG6</accession>
<dbReference type="GO" id="GO:1990904">
    <property type="term" value="C:ribonucleoprotein complex"/>
    <property type="evidence" value="ECO:0007669"/>
    <property type="project" value="TreeGrafter"/>
</dbReference>
<sequence length="605" mass="66393">MIESVLLPLMVTAAALNVGDEGVEGDRVVVVECRSKGEVGPELERRRRRIRRCPKTFGGLGFRICSCLSLCVDLRPIRVLKDITASWGLQSSPSLHVFLLRGEAMASSYPGAVSAVQVGSYFVTQYYQILQKQPDVVHQFYSDGSSMIRVDGDATESAAGILQIHSLLVSLGVTSIEIQTINSSDSWDGGILVMVKGFVKTRESSGKRKFVQTFFLAPQDKGYFVLNDMLQFIEDEVVFQHPEPIQSESRFDMQLSASSPLPEPPVSDYVYEEEPREYVNSVDVEDDPVDKYSLPEQQVQQDFETEVVVEETPAEETYSSFQSVVNNVQDEPAAAVEEPVGEPQKKTYASILRVAKERSAPVAAPQPYNRSAQTSSEWNYTPQPAVEQSNSAQSFVPESGAEATEEGYALEEEGELLKSVYVRNLPPTVSEDEIEEEFKNFGQIRPDGVFVRARKEIGVCYAFVEYEDIASVHNALKASPIHLAGRQVYIEERRPNSAGAAARGRNVPGMLGGVLEMPLMVVFVLTPHVASCCKEVEEGAEAEAVTKLTPQGGALVAGVQAGVVTRMEITTDQEAMVSISVAHDKPARILEVPCPHGQNVKGKFT</sequence>
<dbReference type="InterPro" id="IPR039539">
    <property type="entry name" value="Ras_GTPase_bind_prot"/>
</dbReference>
<dbReference type="InterPro" id="IPR012677">
    <property type="entry name" value="Nucleotide-bd_a/b_plait_sf"/>
</dbReference>
<dbReference type="FunFam" id="3.10.450.50:FF:000003">
    <property type="entry name" value="Nuclear transport factor 2 family protein"/>
    <property type="match status" value="1"/>
</dbReference>
<gene>
    <name evidence="6" type="ORF">C1H46_004568</name>
</gene>
<dbReference type="EMBL" id="VIEB01000052">
    <property type="protein sequence ID" value="TQE09794.1"/>
    <property type="molecule type" value="Genomic_DNA"/>
</dbReference>
<dbReference type="PANTHER" id="PTHR10693">
    <property type="entry name" value="RAS GTPASE-ACTIVATING PROTEIN-BINDING PROTEIN"/>
    <property type="match status" value="1"/>
</dbReference>
<evidence type="ECO:0000259" key="5">
    <source>
        <dbReference type="PROSITE" id="PS50177"/>
    </source>
</evidence>
<dbReference type="PROSITE" id="PS50177">
    <property type="entry name" value="NTF2_DOMAIN"/>
    <property type="match status" value="1"/>
</dbReference>
<evidence type="ECO:0000256" key="1">
    <source>
        <dbReference type="ARBA" id="ARBA00022884"/>
    </source>
</evidence>
<evidence type="ECO:0000313" key="6">
    <source>
        <dbReference type="EMBL" id="TQE09794.1"/>
    </source>
</evidence>
<dbReference type="InterPro" id="IPR018222">
    <property type="entry name" value="Nuclear_transport_factor_2_euk"/>
</dbReference>
<dbReference type="GO" id="GO:0003729">
    <property type="term" value="F:mRNA binding"/>
    <property type="evidence" value="ECO:0007669"/>
    <property type="project" value="TreeGrafter"/>
</dbReference>
<dbReference type="STRING" id="106549.A0A540NFG6"/>
<reference evidence="6 7" key="1">
    <citation type="journal article" date="2019" name="G3 (Bethesda)">
        <title>Sequencing of a Wild Apple (Malus baccata) Genome Unravels the Differences Between Cultivated and Wild Apple Species Regarding Disease Resistance and Cold Tolerance.</title>
        <authorList>
            <person name="Chen X."/>
        </authorList>
    </citation>
    <scope>NUCLEOTIDE SEQUENCE [LARGE SCALE GENOMIC DNA]</scope>
    <source>
        <strain evidence="7">cv. Shandingzi</strain>
        <tissue evidence="6">Leaves</tissue>
    </source>
</reference>
<dbReference type="InterPro" id="IPR002075">
    <property type="entry name" value="NTF2_dom"/>
</dbReference>
<dbReference type="InterPro" id="IPR000504">
    <property type="entry name" value="RRM_dom"/>
</dbReference>
<dbReference type="InterPro" id="IPR035979">
    <property type="entry name" value="RBD_domain_sf"/>
</dbReference>
<dbReference type="Gene3D" id="3.10.450.50">
    <property type="match status" value="1"/>
</dbReference>
<keyword evidence="7" id="KW-1185">Reference proteome</keyword>
<dbReference type="AlphaFoldDB" id="A0A540NFG6"/>
<evidence type="ECO:0000313" key="7">
    <source>
        <dbReference type="Proteomes" id="UP000315295"/>
    </source>
</evidence>
<dbReference type="Proteomes" id="UP000315295">
    <property type="component" value="Unassembled WGS sequence"/>
</dbReference>